<dbReference type="GO" id="GO:0016765">
    <property type="term" value="F:transferase activity, transferring alkyl or aryl (other than methyl) groups"/>
    <property type="evidence" value="ECO:0007669"/>
    <property type="project" value="InterPro"/>
</dbReference>
<evidence type="ECO:0000256" key="3">
    <source>
        <dbReference type="ARBA" id="ARBA00022989"/>
    </source>
</evidence>
<dbReference type="Pfam" id="PF01040">
    <property type="entry name" value="UbiA"/>
    <property type="match status" value="1"/>
</dbReference>
<keyword evidence="4 5" id="KW-0472">Membrane</keyword>
<feature type="transmembrane region" description="Helical" evidence="5">
    <location>
        <begin position="118"/>
        <end position="136"/>
    </location>
</feature>
<dbReference type="AlphaFoldDB" id="A0A8T9CGI2"/>
<comment type="subcellular location">
    <subcellularLocation>
        <location evidence="1">Membrane</location>
        <topology evidence="1">Multi-pass membrane protein</topology>
    </subcellularLocation>
</comment>
<keyword evidence="7" id="KW-1185">Reference proteome</keyword>
<dbReference type="InterPro" id="IPR000537">
    <property type="entry name" value="UbiA_prenyltransferase"/>
</dbReference>
<dbReference type="EMBL" id="QGMK01000405">
    <property type="protein sequence ID" value="TVY81893.1"/>
    <property type="molecule type" value="Genomic_DNA"/>
</dbReference>
<dbReference type="Proteomes" id="UP000469558">
    <property type="component" value="Unassembled WGS sequence"/>
</dbReference>
<evidence type="ECO:0000313" key="6">
    <source>
        <dbReference type="EMBL" id="TVY81893.1"/>
    </source>
</evidence>
<evidence type="ECO:0000256" key="4">
    <source>
        <dbReference type="ARBA" id="ARBA00023136"/>
    </source>
</evidence>
<dbReference type="CDD" id="cd13965">
    <property type="entry name" value="PT_UbiA_3"/>
    <property type="match status" value="1"/>
</dbReference>
<proteinExistence type="predicted"/>
<dbReference type="GO" id="GO:0016020">
    <property type="term" value="C:membrane"/>
    <property type="evidence" value="ECO:0007669"/>
    <property type="project" value="UniProtKB-SubCell"/>
</dbReference>
<dbReference type="PANTHER" id="PTHR42723:SF1">
    <property type="entry name" value="CHLOROPHYLL SYNTHASE, CHLOROPLASTIC"/>
    <property type="match status" value="1"/>
</dbReference>
<evidence type="ECO:0000256" key="2">
    <source>
        <dbReference type="ARBA" id="ARBA00022692"/>
    </source>
</evidence>
<name>A0A8T9CGI2_9HELO</name>
<evidence type="ECO:0000313" key="7">
    <source>
        <dbReference type="Proteomes" id="UP000469558"/>
    </source>
</evidence>
<feature type="transmembrane region" description="Helical" evidence="5">
    <location>
        <begin position="191"/>
        <end position="210"/>
    </location>
</feature>
<comment type="caution">
    <text evidence="6">The sequence shown here is derived from an EMBL/GenBank/DDBJ whole genome shotgun (WGS) entry which is preliminary data.</text>
</comment>
<feature type="transmembrane region" description="Helical" evidence="5">
    <location>
        <begin position="20"/>
        <end position="45"/>
    </location>
</feature>
<dbReference type="InterPro" id="IPR050475">
    <property type="entry name" value="Prenyltransferase_related"/>
</dbReference>
<gene>
    <name evidence="6" type="primary">af520_0</name>
    <name evidence="6" type="ORF">LSUE1_G002867</name>
</gene>
<feature type="transmembrane region" description="Helical" evidence="5">
    <location>
        <begin position="258"/>
        <end position="276"/>
    </location>
</feature>
<evidence type="ECO:0000256" key="1">
    <source>
        <dbReference type="ARBA" id="ARBA00004141"/>
    </source>
</evidence>
<feature type="transmembrane region" description="Helical" evidence="5">
    <location>
        <begin position="288"/>
        <end position="310"/>
    </location>
</feature>
<reference evidence="6 7" key="1">
    <citation type="submission" date="2018-05" db="EMBL/GenBank/DDBJ databases">
        <title>Genome sequencing and assembly of the regulated plant pathogen Lachnellula willkommii and related sister species for the development of diagnostic species identification markers.</title>
        <authorList>
            <person name="Giroux E."/>
            <person name="Bilodeau G."/>
        </authorList>
    </citation>
    <scope>NUCLEOTIDE SEQUENCE [LARGE SCALE GENOMIC DNA]</scope>
    <source>
        <strain evidence="6 7">CBS 268.59</strain>
    </source>
</reference>
<accession>A0A8T9CGI2</accession>
<protein>
    <submittedName>
        <fullName evidence="6">Fumagillin beta-trans-bergamotene synthase</fullName>
    </submittedName>
</protein>
<sequence length="312" mass="35237">MEKQDQQQEHSGNSLRVRDIPYLLWLFTVSDFTTFILPCTAFGIFGALAGSSLTSQNHPDLKMTLLRLPLVVLFNWATTLIFCLANQRSPESVLEDLANKPGRPIPSGRITSDQTRRMLLISVPLVLALGFVLGVWEETALIFVLTWLCNDLKGGDEVIRDLIISVAYAFYNFGSLRIAVGIDTEITRQGYIWTGLISGVILTTMQIQDLKDQAGDKMRGRKSIPLFFGETFSRWWIAASVLFWSPVCVYFWGLHLFAYVVPIIMGGVVAAQVLWRRSPEDDANAWRLWSIWTTVLYFLPVVYCSTVSVIRS</sequence>
<dbReference type="PANTHER" id="PTHR42723">
    <property type="entry name" value="CHLOROPHYLL SYNTHASE"/>
    <property type="match status" value="1"/>
</dbReference>
<organism evidence="6 7">
    <name type="scientific">Lachnellula suecica</name>
    <dbReference type="NCBI Taxonomy" id="602035"/>
    <lineage>
        <taxon>Eukaryota</taxon>
        <taxon>Fungi</taxon>
        <taxon>Dikarya</taxon>
        <taxon>Ascomycota</taxon>
        <taxon>Pezizomycotina</taxon>
        <taxon>Leotiomycetes</taxon>
        <taxon>Helotiales</taxon>
        <taxon>Lachnaceae</taxon>
        <taxon>Lachnellula</taxon>
    </lineage>
</organism>
<feature type="transmembrane region" description="Helical" evidence="5">
    <location>
        <begin position="65"/>
        <end position="85"/>
    </location>
</feature>
<evidence type="ECO:0000256" key="5">
    <source>
        <dbReference type="SAM" id="Phobius"/>
    </source>
</evidence>
<keyword evidence="2 5" id="KW-0812">Transmembrane</keyword>
<feature type="transmembrane region" description="Helical" evidence="5">
    <location>
        <begin position="231"/>
        <end position="252"/>
    </location>
</feature>
<keyword evidence="3 5" id="KW-1133">Transmembrane helix</keyword>
<dbReference type="Gene3D" id="1.20.120.1780">
    <property type="entry name" value="UbiA prenyltransferase"/>
    <property type="match status" value="1"/>
</dbReference>
<dbReference type="OrthoDB" id="434972at2759"/>